<sequence length="76" mass="7970">MKTVHNERLKLSATFLNGLAIAALAVGGVTPLVQALRTAEISPGEWRGTLIAATVCFGGAVVLHFIARMILGGLRE</sequence>
<protein>
    <submittedName>
        <fullName evidence="2">Amino acid transporter</fullName>
    </submittedName>
</protein>
<evidence type="ECO:0000313" key="2">
    <source>
        <dbReference type="EMBL" id="PZQ49614.1"/>
    </source>
</evidence>
<keyword evidence="1" id="KW-0472">Membrane</keyword>
<evidence type="ECO:0000313" key="3">
    <source>
        <dbReference type="Proteomes" id="UP000249185"/>
    </source>
</evidence>
<dbReference type="Proteomes" id="UP000249185">
    <property type="component" value="Unassembled WGS sequence"/>
</dbReference>
<comment type="caution">
    <text evidence="2">The sequence shown here is derived from an EMBL/GenBank/DDBJ whole genome shotgun (WGS) entry which is preliminary data.</text>
</comment>
<dbReference type="EMBL" id="QFPW01000006">
    <property type="protein sequence ID" value="PZQ49614.1"/>
    <property type="molecule type" value="Genomic_DNA"/>
</dbReference>
<proteinExistence type="predicted"/>
<keyword evidence="1" id="KW-1133">Transmembrane helix</keyword>
<dbReference type="AlphaFoldDB" id="A0A2W5N9B0"/>
<gene>
    <name evidence="2" type="ORF">DI556_09050</name>
</gene>
<reference evidence="2 3" key="1">
    <citation type="submission" date="2017-08" db="EMBL/GenBank/DDBJ databases">
        <title>Infants hospitalized years apart are colonized by the same room-sourced microbial strains.</title>
        <authorList>
            <person name="Brooks B."/>
            <person name="Olm M.R."/>
            <person name="Firek B.A."/>
            <person name="Baker R."/>
            <person name="Thomas B.C."/>
            <person name="Morowitz M.J."/>
            <person name="Banfield J.F."/>
        </authorList>
    </citation>
    <scope>NUCLEOTIDE SEQUENCE [LARGE SCALE GENOMIC DNA]</scope>
    <source>
        <strain evidence="2">S2_005_002_R2_34</strain>
    </source>
</reference>
<organism evidence="2 3">
    <name type="scientific">Rhodovulum sulfidophilum</name>
    <name type="common">Rhodobacter sulfidophilus</name>
    <dbReference type="NCBI Taxonomy" id="35806"/>
    <lineage>
        <taxon>Bacteria</taxon>
        <taxon>Pseudomonadati</taxon>
        <taxon>Pseudomonadota</taxon>
        <taxon>Alphaproteobacteria</taxon>
        <taxon>Rhodobacterales</taxon>
        <taxon>Paracoccaceae</taxon>
        <taxon>Rhodovulum</taxon>
    </lineage>
</organism>
<accession>A0A2W5N9B0</accession>
<name>A0A2W5N9B0_RHOSU</name>
<evidence type="ECO:0000256" key="1">
    <source>
        <dbReference type="SAM" id="Phobius"/>
    </source>
</evidence>
<keyword evidence="1" id="KW-0812">Transmembrane</keyword>
<feature type="transmembrane region" description="Helical" evidence="1">
    <location>
        <begin position="51"/>
        <end position="71"/>
    </location>
</feature>